<protein>
    <submittedName>
        <fullName evidence="2">Uncharacterized protein</fullName>
    </submittedName>
</protein>
<dbReference type="KEGG" id="mgy:MGMSRv2__4158"/>
<dbReference type="AlphaFoldDB" id="V6F8Z1"/>
<sequence>MPREARGAEQPARRLRAPLIGSDRRDMVLEGDEQ</sequence>
<dbReference type="HOGENOM" id="CLU_3374485_0_0_5"/>
<evidence type="ECO:0000313" key="3">
    <source>
        <dbReference type="Proteomes" id="UP000018922"/>
    </source>
</evidence>
<keyword evidence="3" id="KW-1185">Reference proteome</keyword>
<dbReference type="EMBL" id="HG794546">
    <property type="protein sequence ID" value="CDL01373.1"/>
    <property type="molecule type" value="Genomic_DNA"/>
</dbReference>
<evidence type="ECO:0000313" key="2">
    <source>
        <dbReference type="EMBL" id="CDL01373.1"/>
    </source>
</evidence>
<reference evidence="2 3" key="1">
    <citation type="journal article" date="2014" name="Genome Announc.">
        <title>Complete genome sequence of Magnetospirillum gryphiswaldense MSR-1.</title>
        <authorList>
            <person name="Wang X."/>
            <person name="Wang Q."/>
            <person name="Zhang W."/>
            <person name="Wang Y."/>
            <person name="Li L."/>
            <person name="Wen T."/>
            <person name="Zhang T."/>
            <person name="Zhang Y."/>
            <person name="Xu J."/>
            <person name="Hu J."/>
            <person name="Li S."/>
            <person name="Liu L."/>
            <person name="Liu J."/>
            <person name="Jiang W."/>
            <person name="Tian J."/>
            <person name="Li Y."/>
            <person name="Schuler D."/>
            <person name="Wang L."/>
            <person name="Li J."/>
        </authorList>
    </citation>
    <scope>NUCLEOTIDE SEQUENCE [LARGE SCALE GENOMIC DNA]</scope>
    <source>
        <strain evidence="3">DSM 6361 / JCM 21280 / NBRC 15271 / MSR-1</strain>
    </source>
</reference>
<organism evidence="2 3">
    <name type="scientific">Magnetospirillum gryphiswaldense (strain DSM 6361 / JCM 21280 / NBRC 15271 / MSR-1)</name>
    <dbReference type="NCBI Taxonomy" id="431944"/>
    <lineage>
        <taxon>Bacteria</taxon>
        <taxon>Pseudomonadati</taxon>
        <taxon>Pseudomonadota</taxon>
        <taxon>Alphaproteobacteria</taxon>
        <taxon>Rhodospirillales</taxon>
        <taxon>Rhodospirillaceae</taxon>
        <taxon>Magnetospirillum</taxon>
    </lineage>
</organism>
<gene>
    <name evidence="2" type="ordered locus">MGMSRv2__4158</name>
</gene>
<dbReference type="STRING" id="1430440.MGMSRv2__4158"/>
<feature type="region of interest" description="Disordered" evidence="1">
    <location>
        <begin position="1"/>
        <end position="34"/>
    </location>
</feature>
<proteinExistence type="predicted"/>
<dbReference type="Proteomes" id="UP000018922">
    <property type="component" value="Chromosome I"/>
</dbReference>
<accession>V6F8Z1</accession>
<name>V6F8Z1_MAGGM</name>
<evidence type="ECO:0000256" key="1">
    <source>
        <dbReference type="SAM" id="MobiDB-lite"/>
    </source>
</evidence>